<dbReference type="Proteomes" id="UP001229313">
    <property type="component" value="Chromosome"/>
</dbReference>
<reference evidence="1 2" key="1">
    <citation type="submission" date="2023-08" db="EMBL/GenBank/DDBJ databases">
        <title>The whole genome sequence of Lysobacter yananisis.</title>
        <authorList>
            <person name="Sun H."/>
        </authorList>
    </citation>
    <scope>NUCLEOTIDE SEQUENCE [LARGE SCALE GENOMIC DNA]</scope>
    <source>
        <strain evidence="1 2">SNNU513</strain>
    </source>
</reference>
<dbReference type="RefSeq" id="WP_309152331.1">
    <property type="nucleotide sequence ID" value="NZ_CP133568.1"/>
</dbReference>
<dbReference type="EMBL" id="CP133568">
    <property type="protein sequence ID" value="WMT03714.1"/>
    <property type="molecule type" value="Genomic_DNA"/>
</dbReference>
<organism evidence="1 2">
    <name type="scientific">Lysobacter yananisis</name>
    <dbReference type="NCBI Taxonomy" id="1003114"/>
    <lineage>
        <taxon>Bacteria</taxon>
        <taxon>Pseudomonadati</taxon>
        <taxon>Pseudomonadota</taxon>
        <taxon>Gammaproteobacteria</taxon>
        <taxon>Lysobacterales</taxon>
        <taxon>Lysobacteraceae</taxon>
        <taxon>Lysobacter</taxon>
    </lineage>
</organism>
<keyword evidence="2" id="KW-1185">Reference proteome</keyword>
<accession>A0ABY9PBG2</accession>
<proteinExistence type="predicted"/>
<name>A0ABY9PBG2_9GAMM</name>
<sequence length="61" mass="6393">MSQMRAARVADAARAASAALAHAASQHCLQRACALCAPRPIAFMLAAPRHGRFGDALAHRV</sequence>
<evidence type="ECO:0000313" key="2">
    <source>
        <dbReference type="Proteomes" id="UP001229313"/>
    </source>
</evidence>
<gene>
    <name evidence="1" type="ORF">RDV84_02385</name>
</gene>
<protein>
    <submittedName>
        <fullName evidence="1">Uncharacterized protein</fullName>
    </submittedName>
</protein>
<evidence type="ECO:0000313" key="1">
    <source>
        <dbReference type="EMBL" id="WMT03714.1"/>
    </source>
</evidence>